<sequence length="187" mass="21768">METFIVKGEVFSRMRKALGDNFSRKMTSEFGAVAVNFSKERFVKKNWKNQVLEPWKPRKRPDRGSLMVRTGRLKRSVRKMGSGVDYVIIGSDVPYARVHNEGGKSNKSVYVRAHTRKKTVPKSVNLRTRKPSRKRVDIGQNIKVKSHTRKMNLNLPRRQFLGPSRALEIRLQRHLKLTIERTITKKL</sequence>
<dbReference type="RefSeq" id="WP_079208171.1">
    <property type="nucleotide sequence ID" value="NZ_CP011859.1"/>
</dbReference>
<dbReference type="Proteomes" id="UP000189883">
    <property type="component" value="Chromosome"/>
</dbReference>
<dbReference type="EMBL" id="CP011859">
    <property type="protein sequence ID" value="AQY22988.1"/>
    <property type="molecule type" value="Genomic_DNA"/>
</dbReference>
<dbReference type="Pfam" id="PF05069">
    <property type="entry name" value="Phage_tail_S"/>
    <property type="match status" value="1"/>
</dbReference>
<organism evidence="1 2">
    <name type="scientific">Riemerella anatipestifer</name>
    <name type="common">Moraxella anatipestifer</name>
    <dbReference type="NCBI Taxonomy" id="34085"/>
    <lineage>
        <taxon>Bacteria</taxon>
        <taxon>Pseudomonadati</taxon>
        <taxon>Bacteroidota</taxon>
        <taxon>Flavobacteriia</taxon>
        <taxon>Flavobacteriales</taxon>
        <taxon>Weeksellaceae</taxon>
        <taxon>Riemerella</taxon>
    </lineage>
</organism>
<proteinExistence type="predicted"/>
<reference evidence="1 2" key="1">
    <citation type="submission" date="2015-06" db="EMBL/GenBank/DDBJ databases">
        <title>R. anatipestifer strain HXb2 is the most virulent strain so far, and the genome sequence would help us uncover the pathogenesis.</title>
        <authorList>
            <person name="Hu Q."/>
            <person name="Qi J."/>
            <person name="Bo H."/>
            <person name="Liu G."/>
            <person name="Tao M."/>
            <person name="Ding Y."/>
            <person name="Xue Y."/>
        </authorList>
    </citation>
    <scope>NUCLEOTIDE SEQUENCE [LARGE SCALE GENOMIC DNA]</scope>
    <source>
        <strain evidence="1 2">HXb2</strain>
    </source>
</reference>
<accession>A0A1S7DV93</accession>
<evidence type="ECO:0000313" key="1">
    <source>
        <dbReference type="EMBL" id="AQY22988.1"/>
    </source>
</evidence>
<dbReference type="AlphaFoldDB" id="A0A1S7DV93"/>
<dbReference type="InterPro" id="IPR006522">
    <property type="entry name" value="Phage_virion_morphogenesis"/>
</dbReference>
<name>A0A1S7DV93_RIEAN</name>
<gene>
    <name evidence="1" type="ORF">AB406_2048</name>
</gene>
<evidence type="ECO:0008006" key="3">
    <source>
        <dbReference type="Google" id="ProtNLM"/>
    </source>
</evidence>
<evidence type="ECO:0000313" key="2">
    <source>
        <dbReference type="Proteomes" id="UP000189883"/>
    </source>
</evidence>
<protein>
    <recommendedName>
        <fullName evidence="3">Phage virion morphogenesis protein</fullName>
    </recommendedName>
</protein>